<feature type="region of interest" description="Disordered" evidence="1">
    <location>
        <begin position="1"/>
        <end position="25"/>
    </location>
</feature>
<evidence type="ECO:0000256" key="1">
    <source>
        <dbReference type="SAM" id="MobiDB-lite"/>
    </source>
</evidence>
<evidence type="ECO:0000313" key="2">
    <source>
        <dbReference type="EMBL" id="KAJ1350305.1"/>
    </source>
</evidence>
<reference evidence="2" key="1">
    <citation type="submission" date="2021-06" db="EMBL/GenBank/DDBJ databases">
        <title>Parelaphostrongylus tenuis whole genome reference sequence.</title>
        <authorList>
            <person name="Garwood T.J."/>
            <person name="Larsen P.A."/>
            <person name="Fountain-Jones N.M."/>
            <person name="Garbe J.R."/>
            <person name="Macchietto M.G."/>
            <person name="Kania S.A."/>
            <person name="Gerhold R.W."/>
            <person name="Richards J.E."/>
            <person name="Wolf T.M."/>
        </authorList>
    </citation>
    <scope>NUCLEOTIDE SEQUENCE</scope>
    <source>
        <strain evidence="2">MNPRO001-30</strain>
        <tissue evidence="2">Meninges</tissue>
    </source>
</reference>
<dbReference type="AlphaFoldDB" id="A0AAD5QJ30"/>
<feature type="compositionally biased region" description="Basic and acidic residues" evidence="1">
    <location>
        <begin position="100"/>
        <end position="117"/>
    </location>
</feature>
<evidence type="ECO:0000313" key="3">
    <source>
        <dbReference type="Proteomes" id="UP001196413"/>
    </source>
</evidence>
<comment type="caution">
    <text evidence="2">The sequence shown here is derived from an EMBL/GenBank/DDBJ whole genome shotgun (WGS) entry which is preliminary data.</text>
</comment>
<dbReference type="Proteomes" id="UP001196413">
    <property type="component" value="Unassembled WGS sequence"/>
</dbReference>
<proteinExistence type="predicted"/>
<sequence length="117" mass="13504">MGYLCTGKTEEAHQESRINASQQEEKQNNVLLEIQQKEKDSKAQLPLEDNDELDIWEGHWTLQSQVNAALIHHPEPNNCEEIDWETFWTLESAGTEEFANSEKEEKLLMDSKSMGEV</sequence>
<feature type="region of interest" description="Disordered" evidence="1">
    <location>
        <begin position="95"/>
        <end position="117"/>
    </location>
</feature>
<dbReference type="EMBL" id="JAHQIW010000832">
    <property type="protein sequence ID" value="KAJ1350305.1"/>
    <property type="molecule type" value="Genomic_DNA"/>
</dbReference>
<protein>
    <submittedName>
        <fullName evidence="2">Uncharacterized protein</fullName>
    </submittedName>
</protein>
<gene>
    <name evidence="2" type="ORF">KIN20_006068</name>
</gene>
<name>A0AAD5QJ30_PARTN</name>
<keyword evidence="3" id="KW-1185">Reference proteome</keyword>
<organism evidence="2 3">
    <name type="scientific">Parelaphostrongylus tenuis</name>
    <name type="common">Meningeal worm</name>
    <dbReference type="NCBI Taxonomy" id="148309"/>
    <lineage>
        <taxon>Eukaryota</taxon>
        <taxon>Metazoa</taxon>
        <taxon>Ecdysozoa</taxon>
        <taxon>Nematoda</taxon>
        <taxon>Chromadorea</taxon>
        <taxon>Rhabditida</taxon>
        <taxon>Rhabditina</taxon>
        <taxon>Rhabditomorpha</taxon>
        <taxon>Strongyloidea</taxon>
        <taxon>Metastrongylidae</taxon>
        <taxon>Parelaphostrongylus</taxon>
    </lineage>
</organism>
<accession>A0AAD5QJ30</accession>